<accession>A0AAV5LKU2</accession>
<keyword evidence="3" id="KW-1185">Reference proteome</keyword>
<dbReference type="PANTHER" id="PTHR38925:SF1">
    <property type="entry name" value="PROTEIN, PUTATIVE-RELATED"/>
    <property type="match status" value="1"/>
</dbReference>
<protein>
    <recommendedName>
        <fullName evidence="4">Secreted protein</fullName>
    </recommendedName>
</protein>
<name>A0AAV5LKU2_9ROSI</name>
<dbReference type="AlphaFoldDB" id="A0AAV5LKU2"/>
<gene>
    <name evidence="2" type="ORF">SLEP1_g45997</name>
</gene>
<dbReference type="Proteomes" id="UP001054252">
    <property type="component" value="Unassembled WGS sequence"/>
</dbReference>
<organism evidence="2 3">
    <name type="scientific">Rubroshorea leprosula</name>
    <dbReference type="NCBI Taxonomy" id="152421"/>
    <lineage>
        <taxon>Eukaryota</taxon>
        <taxon>Viridiplantae</taxon>
        <taxon>Streptophyta</taxon>
        <taxon>Embryophyta</taxon>
        <taxon>Tracheophyta</taxon>
        <taxon>Spermatophyta</taxon>
        <taxon>Magnoliopsida</taxon>
        <taxon>eudicotyledons</taxon>
        <taxon>Gunneridae</taxon>
        <taxon>Pentapetalae</taxon>
        <taxon>rosids</taxon>
        <taxon>malvids</taxon>
        <taxon>Malvales</taxon>
        <taxon>Dipterocarpaceae</taxon>
        <taxon>Rubroshorea</taxon>
    </lineage>
</organism>
<evidence type="ECO:0000313" key="3">
    <source>
        <dbReference type="Proteomes" id="UP001054252"/>
    </source>
</evidence>
<proteinExistence type="predicted"/>
<dbReference type="EMBL" id="BPVZ01000126">
    <property type="protein sequence ID" value="GKV38046.1"/>
    <property type="molecule type" value="Genomic_DNA"/>
</dbReference>
<dbReference type="PANTHER" id="PTHR38925">
    <property type="entry name" value="PROTEIN, PUTATIVE-RELATED"/>
    <property type="match status" value="1"/>
</dbReference>
<comment type="caution">
    <text evidence="2">The sequence shown here is derived from an EMBL/GenBank/DDBJ whole genome shotgun (WGS) entry which is preliminary data.</text>
</comment>
<reference evidence="2 3" key="1">
    <citation type="journal article" date="2021" name="Commun. Biol.">
        <title>The genome of Shorea leprosula (Dipterocarpaceae) highlights the ecological relevance of drought in aseasonal tropical rainforests.</title>
        <authorList>
            <person name="Ng K.K.S."/>
            <person name="Kobayashi M.J."/>
            <person name="Fawcett J.A."/>
            <person name="Hatakeyama M."/>
            <person name="Paape T."/>
            <person name="Ng C.H."/>
            <person name="Ang C.C."/>
            <person name="Tnah L.H."/>
            <person name="Lee C.T."/>
            <person name="Nishiyama T."/>
            <person name="Sese J."/>
            <person name="O'Brien M.J."/>
            <person name="Copetti D."/>
            <person name="Mohd Noor M.I."/>
            <person name="Ong R.C."/>
            <person name="Putra M."/>
            <person name="Sireger I.Z."/>
            <person name="Indrioko S."/>
            <person name="Kosugi Y."/>
            <person name="Izuno A."/>
            <person name="Isagi Y."/>
            <person name="Lee S.L."/>
            <person name="Shimizu K.K."/>
        </authorList>
    </citation>
    <scope>NUCLEOTIDE SEQUENCE [LARGE SCALE GENOMIC DNA]</scope>
    <source>
        <strain evidence="2">214</strain>
    </source>
</reference>
<feature type="region of interest" description="Disordered" evidence="1">
    <location>
        <begin position="63"/>
        <end position="83"/>
    </location>
</feature>
<evidence type="ECO:0008006" key="4">
    <source>
        <dbReference type="Google" id="ProtNLM"/>
    </source>
</evidence>
<evidence type="ECO:0000256" key="1">
    <source>
        <dbReference type="SAM" id="MobiDB-lite"/>
    </source>
</evidence>
<sequence length="83" mass="9407">MCMLRVSFGLRIVRRAYDDLLLASRLFFFQLGHGAFGAEPSQANESRWQRAVRLVRQRVTRVNGSPASQSDEDSLHTVTILSL</sequence>
<evidence type="ECO:0000313" key="2">
    <source>
        <dbReference type="EMBL" id="GKV38046.1"/>
    </source>
</evidence>